<dbReference type="PANTHER" id="PTHR45521">
    <property type="entry name" value="TSET COMPLEX MEMBER TSTF"/>
    <property type="match status" value="1"/>
</dbReference>
<dbReference type="SUPFAM" id="SSF50978">
    <property type="entry name" value="WD40 repeat-like"/>
    <property type="match status" value="1"/>
</dbReference>
<dbReference type="PANTHER" id="PTHR45521:SF2">
    <property type="entry name" value="TRANSDUCIN_WD40 REPEAT-LIKE SUPERFAMILY PROTEIN"/>
    <property type="match status" value="1"/>
</dbReference>
<name>L8HHS7_ACACF</name>
<dbReference type="EMBL" id="KB007840">
    <property type="protein sequence ID" value="ELR23986.1"/>
    <property type="molecule type" value="Genomic_DNA"/>
</dbReference>
<keyword evidence="3" id="KW-1185">Reference proteome</keyword>
<dbReference type="AlphaFoldDB" id="L8HHS7"/>
<dbReference type="KEGG" id="acan:ACA1_143660"/>
<dbReference type="InterPro" id="IPR053290">
    <property type="entry name" value="TSET_complex_member"/>
</dbReference>
<evidence type="ECO:0000256" key="1">
    <source>
        <dbReference type="SAM" id="MobiDB-lite"/>
    </source>
</evidence>
<dbReference type="InterPro" id="IPR015943">
    <property type="entry name" value="WD40/YVTN_repeat-like_dom_sf"/>
</dbReference>
<dbReference type="VEuPathDB" id="AmoebaDB:ACA1_143660"/>
<feature type="compositionally biased region" description="Low complexity" evidence="1">
    <location>
        <begin position="786"/>
        <end position="796"/>
    </location>
</feature>
<dbReference type="RefSeq" id="XP_004353514.1">
    <property type="nucleotide sequence ID" value="XM_004353462.1"/>
</dbReference>
<feature type="region of interest" description="Disordered" evidence="1">
    <location>
        <begin position="775"/>
        <end position="824"/>
    </location>
</feature>
<reference evidence="2 3" key="1">
    <citation type="journal article" date="2013" name="Genome Biol.">
        <title>Genome of Acanthamoeba castellanii highlights extensive lateral gene transfer and early evolution of tyrosine kinase signaling.</title>
        <authorList>
            <person name="Clarke M."/>
            <person name="Lohan A.J."/>
            <person name="Liu B."/>
            <person name="Lagkouvardos I."/>
            <person name="Roy S."/>
            <person name="Zafar N."/>
            <person name="Bertelli C."/>
            <person name="Schilde C."/>
            <person name="Kianianmomeni A."/>
            <person name="Burglin T.R."/>
            <person name="Frech C."/>
            <person name="Turcotte B."/>
            <person name="Kopec K.O."/>
            <person name="Synnott J.M."/>
            <person name="Choo C."/>
            <person name="Paponov I."/>
            <person name="Finkler A."/>
            <person name="Soon Heng Tan C."/>
            <person name="Hutchins A.P."/>
            <person name="Weinmeier T."/>
            <person name="Rattei T."/>
            <person name="Chu J.S."/>
            <person name="Gimenez G."/>
            <person name="Irimia M."/>
            <person name="Rigden D.J."/>
            <person name="Fitzpatrick D.A."/>
            <person name="Lorenzo-Morales J."/>
            <person name="Bateman A."/>
            <person name="Chiu C.H."/>
            <person name="Tang P."/>
            <person name="Hegemann P."/>
            <person name="Fromm H."/>
            <person name="Raoult D."/>
            <person name="Greub G."/>
            <person name="Miranda-Saavedra D."/>
            <person name="Chen N."/>
            <person name="Nash P."/>
            <person name="Ginger M.L."/>
            <person name="Horn M."/>
            <person name="Schaap P."/>
            <person name="Caler L."/>
            <person name="Loftus B."/>
        </authorList>
    </citation>
    <scope>NUCLEOTIDE SEQUENCE [LARGE SCALE GENOMIC DNA]</scope>
    <source>
        <strain evidence="2 3">Neff</strain>
    </source>
</reference>
<organism evidence="2 3">
    <name type="scientific">Acanthamoeba castellanii (strain ATCC 30010 / Neff)</name>
    <dbReference type="NCBI Taxonomy" id="1257118"/>
    <lineage>
        <taxon>Eukaryota</taxon>
        <taxon>Amoebozoa</taxon>
        <taxon>Discosea</taxon>
        <taxon>Longamoebia</taxon>
        <taxon>Centramoebida</taxon>
        <taxon>Acanthamoebidae</taxon>
        <taxon>Acanthamoeba</taxon>
    </lineage>
</organism>
<evidence type="ECO:0000313" key="2">
    <source>
        <dbReference type="EMBL" id="ELR23986.1"/>
    </source>
</evidence>
<dbReference type="InterPro" id="IPR036322">
    <property type="entry name" value="WD40_repeat_dom_sf"/>
</dbReference>
<sequence>MDQGWEILLQADYPAGARPVAVAHHPVLPLVALAYDDSLIEVWNVEKKVVIAALGADHWTTAVPDKKGVNIHSLTFYDSYTVHHKLLSTRANEGGSDAEKQSAEDKPEGRWLVVTTDSVVSFFDYLSQAVRHVSLAALDGKAALTVDFFPRSSVRLWDCARWARTLTLTSTSSKPIVAIFARLGANEITGEVVAAGDDGKALVFWKCPLVPNSEQKPIPSYDQKKGPDGAITSLAYDAFTDHLVASSEKSTVVWGLTEHKEVLRTKNPLKHAITSVHHFPPYSLLACVKDSSKVYILDEQFTASTNAEPFLDLDLLPAFKKELKPRKVVGLAVHSWGTHLLCLARPGFFVLAPPRPNPATGVTVVPPRPSAAGYIYYLREGEAIFTRDFNNSKVAKAHILSKKGAVRLQASPSYRHLTVTYDDTSFQVLDTTSWQCVHEGKAKSLAWRSPADQQQDVLAVLESIPVTPVVNEKEKKKKKDALSPRQFSMAVKFLVVDSGRVADTGADIDTDVEGEVLESLQSGPVIGLKYQPIPPPVRGDSKPSPPLLRFLVRGSQKIGRDGPAIPSADFGVWDEESKLSIEDNGMTEVVRAEHRMVSAVWANSCLFFATDRQIRCLMMGAHPLGTIVLASLSQGENDWQLEAASHGDSRRPIALRPPPPLSILAFLPQGELGVLTITGDVVKVAVNHALLKFYLLVTLPSVDEAVIWADKTDAACHEQMARLLALLGHEPHALRLRGVSPWNKLAICERHSLYAEGVALATSLASELQLVDNNNDNADEQAGQSATTKAVDNNTNDADDDAVEAQFGGVGGGDDGNESGATKGQTEKAKLVHYCLAFGHGAAKSTDWKCAIEAFRLAARLDPSAYRHLAATTLLASTKGAAIDPQQAALPALHAALSANNSLRHQANWAAMLVPLARGAGKGEAARPVPLLPPPSLLTGDVPLFRFTSPHHH</sequence>
<dbReference type="STRING" id="1257118.L8HHS7"/>
<dbReference type="Gene3D" id="2.130.10.10">
    <property type="entry name" value="YVTN repeat-like/Quinoprotein amine dehydrogenase"/>
    <property type="match status" value="1"/>
</dbReference>
<dbReference type="Proteomes" id="UP000011083">
    <property type="component" value="Unassembled WGS sequence"/>
</dbReference>
<proteinExistence type="predicted"/>
<dbReference type="GeneID" id="14924985"/>
<protein>
    <submittedName>
        <fullName evidence="2">Uncharacterized protein</fullName>
    </submittedName>
</protein>
<accession>L8HHS7</accession>
<evidence type="ECO:0000313" key="3">
    <source>
        <dbReference type="Proteomes" id="UP000011083"/>
    </source>
</evidence>
<gene>
    <name evidence="2" type="ORF">ACA1_143660</name>
</gene>